<dbReference type="AlphaFoldDB" id="A0A4R9LVM0"/>
<dbReference type="SUPFAM" id="SSF53448">
    <property type="entry name" value="Nucleotide-diphospho-sugar transferases"/>
    <property type="match status" value="1"/>
</dbReference>
<protein>
    <submittedName>
        <fullName evidence="11">Glycosyltransferase</fullName>
    </submittedName>
</protein>
<dbReference type="RefSeq" id="WP_135760927.1">
    <property type="nucleotide sequence ID" value="NZ_RQHW01000047.1"/>
</dbReference>
<evidence type="ECO:0000313" key="12">
    <source>
        <dbReference type="Proteomes" id="UP000298058"/>
    </source>
</evidence>
<evidence type="ECO:0000256" key="7">
    <source>
        <dbReference type="ARBA" id="ARBA00023136"/>
    </source>
</evidence>
<dbReference type="GO" id="GO:0016757">
    <property type="term" value="F:glycosyltransferase activity"/>
    <property type="evidence" value="ECO:0007669"/>
    <property type="project" value="UniProtKB-KW"/>
</dbReference>
<dbReference type="PANTHER" id="PTHR48090:SF1">
    <property type="entry name" value="PROPHAGE BACTOPRENOL GLUCOSYL TRANSFERASE HOMOLOG"/>
    <property type="match status" value="1"/>
</dbReference>
<feature type="transmembrane region" description="Helical" evidence="9">
    <location>
        <begin position="281"/>
        <end position="307"/>
    </location>
</feature>
<dbReference type="InterPro" id="IPR050256">
    <property type="entry name" value="Glycosyltransferase_2"/>
</dbReference>
<evidence type="ECO:0000256" key="2">
    <source>
        <dbReference type="ARBA" id="ARBA00022475"/>
    </source>
</evidence>
<keyword evidence="12" id="KW-1185">Reference proteome</keyword>
<comment type="similarity">
    <text evidence="8">Belongs to the glycosyltransferase 2 family. GtrB subfamily.</text>
</comment>
<proteinExistence type="inferred from homology"/>
<evidence type="ECO:0000256" key="4">
    <source>
        <dbReference type="ARBA" id="ARBA00022679"/>
    </source>
</evidence>
<evidence type="ECO:0000256" key="5">
    <source>
        <dbReference type="ARBA" id="ARBA00022692"/>
    </source>
</evidence>
<dbReference type="CDD" id="cd04187">
    <property type="entry name" value="DPM1_like_bac"/>
    <property type="match status" value="1"/>
</dbReference>
<accession>A0A4R9LVM0</accession>
<evidence type="ECO:0000256" key="1">
    <source>
        <dbReference type="ARBA" id="ARBA00004651"/>
    </source>
</evidence>
<keyword evidence="6 9" id="KW-1133">Transmembrane helix</keyword>
<evidence type="ECO:0000313" key="11">
    <source>
        <dbReference type="EMBL" id="TGN18240.1"/>
    </source>
</evidence>
<dbReference type="InterPro" id="IPR001173">
    <property type="entry name" value="Glyco_trans_2-like"/>
</dbReference>
<reference evidence="11" key="1">
    <citation type="journal article" date="2019" name="PLoS Negl. Trop. Dis.">
        <title>Revisiting the worldwide diversity of Leptospira species in the environment.</title>
        <authorList>
            <person name="Vincent A.T."/>
            <person name="Schiettekatte O."/>
            <person name="Bourhy P."/>
            <person name="Veyrier F.J."/>
            <person name="Picardeau M."/>
        </authorList>
    </citation>
    <scope>NUCLEOTIDE SEQUENCE [LARGE SCALE GENOMIC DNA]</scope>
    <source>
        <strain evidence="11">201300427</strain>
    </source>
</reference>
<keyword evidence="3" id="KW-0328">Glycosyltransferase</keyword>
<dbReference type="GO" id="GO:0005886">
    <property type="term" value="C:plasma membrane"/>
    <property type="evidence" value="ECO:0007669"/>
    <property type="project" value="UniProtKB-SubCell"/>
</dbReference>
<dbReference type="FunFam" id="3.90.550.10:FF:000079">
    <property type="entry name" value="Probable glycosyl transferase"/>
    <property type="match status" value="1"/>
</dbReference>
<feature type="transmembrane region" description="Helical" evidence="9">
    <location>
        <begin position="241"/>
        <end position="261"/>
    </location>
</feature>
<keyword evidence="5 9" id="KW-0812">Transmembrane</keyword>
<organism evidence="11 12">
    <name type="scientific">Leptospira idonii</name>
    <dbReference type="NCBI Taxonomy" id="1193500"/>
    <lineage>
        <taxon>Bacteria</taxon>
        <taxon>Pseudomonadati</taxon>
        <taxon>Spirochaetota</taxon>
        <taxon>Spirochaetia</taxon>
        <taxon>Leptospirales</taxon>
        <taxon>Leptospiraceae</taxon>
        <taxon>Leptospira</taxon>
    </lineage>
</organism>
<dbReference type="Pfam" id="PF00535">
    <property type="entry name" value="Glycos_transf_2"/>
    <property type="match status" value="1"/>
</dbReference>
<dbReference type="PANTHER" id="PTHR48090">
    <property type="entry name" value="UNDECAPRENYL-PHOSPHATE 4-DEOXY-4-FORMAMIDO-L-ARABINOSE TRANSFERASE-RELATED"/>
    <property type="match status" value="1"/>
</dbReference>
<evidence type="ECO:0000259" key="10">
    <source>
        <dbReference type="Pfam" id="PF00535"/>
    </source>
</evidence>
<sequence length="336" mass="38082">MATYYSLKKRKNPNLLSLIIPCYNEEKVIPFLKESIREILPKIPSKVELILVNDGSSDHTVEELIRWADEDKRIKIINFARNFGHQIAVTAGMDYANGDAIVIMDADLQDPPEVILEMLSKYREGYDVVYGQREERAGETFFKKVSAWAFYRLMKILVHKDLPLDSGDFRLISRNCLDSLKEMRENHRFLRGMGAWVGYPQTPVIYKRAPRAAGETKYPLRKMLRLAVNAAVSFSPLPLRLSLSFGIFIAIVGFIVGITSVVKAWMHYSGLYPELVYNPGWATIVTLLCIIGGAILIAIGILGEYIARIFEEVKGRPLYVVESKINFDSKAKKGSK</sequence>
<evidence type="ECO:0000256" key="3">
    <source>
        <dbReference type="ARBA" id="ARBA00022676"/>
    </source>
</evidence>
<dbReference type="EMBL" id="RQHW01000047">
    <property type="protein sequence ID" value="TGN18240.1"/>
    <property type="molecule type" value="Genomic_DNA"/>
</dbReference>
<feature type="domain" description="Glycosyltransferase 2-like" evidence="10">
    <location>
        <begin position="17"/>
        <end position="178"/>
    </location>
</feature>
<dbReference type="Gene3D" id="3.90.550.10">
    <property type="entry name" value="Spore Coat Polysaccharide Biosynthesis Protein SpsA, Chain A"/>
    <property type="match status" value="1"/>
</dbReference>
<evidence type="ECO:0000256" key="8">
    <source>
        <dbReference type="ARBA" id="ARBA00038152"/>
    </source>
</evidence>
<keyword evidence="7 9" id="KW-0472">Membrane</keyword>
<comment type="subcellular location">
    <subcellularLocation>
        <location evidence="1">Cell membrane</location>
        <topology evidence="1">Multi-pass membrane protein</topology>
    </subcellularLocation>
</comment>
<keyword evidence="4 11" id="KW-0808">Transferase</keyword>
<dbReference type="OrthoDB" id="9807778at2"/>
<keyword evidence="2" id="KW-1003">Cell membrane</keyword>
<evidence type="ECO:0000256" key="9">
    <source>
        <dbReference type="SAM" id="Phobius"/>
    </source>
</evidence>
<gene>
    <name evidence="11" type="ORF">EHS15_12575</name>
</gene>
<dbReference type="Proteomes" id="UP000298058">
    <property type="component" value="Unassembled WGS sequence"/>
</dbReference>
<dbReference type="InterPro" id="IPR029044">
    <property type="entry name" value="Nucleotide-diphossugar_trans"/>
</dbReference>
<name>A0A4R9LVM0_9LEPT</name>
<evidence type="ECO:0000256" key="6">
    <source>
        <dbReference type="ARBA" id="ARBA00022989"/>
    </source>
</evidence>
<comment type="caution">
    <text evidence="11">The sequence shown here is derived from an EMBL/GenBank/DDBJ whole genome shotgun (WGS) entry which is preliminary data.</text>
</comment>